<dbReference type="FunFam" id="3.60.21.10:FF:000002">
    <property type="entry name" value="Serine/threonine-protein phosphatase"/>
    <property type="match status" value="1"/>
</dbReference>
<name>A0A9W8AA21_9FUNG</name>
<evidence type="ECO:0000313" key="17">
    <source>
        <dbReference type="Proteomes" id="UP001150569"/>
    </source>
</evidence>
<feature type="region of interest" description="Disordered" evidence="14">
    <location>
        <begin position="1"/>
        <end position="70"/>
    </location>
</feature>
<evidence type="ECO:0000313" key="16">
    <source>
        <dbReference type="EMBL" id="KAJ1924423.1"/>
    </source>
</evidence>
<comment type="catalytic activity">
    <reaction evidence="12 13">
        <text>O-phospho-L-threonyl-[protein] + H2O = L-threonyl-[protein] + phosphate</text>
        <dbReference type="Rhea" id="RHEA:47004"/>
        <dbReference type="Rhea" id="RHEA-COMP:11060"/>
        <dbReference type="Rhea" id="RHEA-COMP:11605"/>
        <dbReference type="ChEBI" id="CHEBI:15377"/>
        <dbReference type="ChEBI" id="CHEBI:30013"/>
        <dbReference type="ChEBI" id="CHEBI:43474"/>
        <dbReference type="ChEBI" id="CHEBI:61977"/>
        <dbReference type="EC" id="3.1.3.16"/>
    </reaction>
</comment>
<dbReference type="Pfam" id="PF00149">
    <property type="entry name" value="Metallophos"/>
    <property type="match status" value="1"/>
</dbReference>
<reference evidence="16" key="1">
    <citation type="submission" date="2022-07" db="EMBL/GenBank/DDBJ databases">
        <title>Phylogenomic reconstructions and comparative analyses of Kickxellomycotina fungi.</title>
        <authorList>
            <person name="Reynolds N.K."/>
            <person name="Stajich J.E."/>
            <person name="Barry K."/>
            <person name="Grigoriev I.V."/>
            <person name="Crous P."/>
            <person name="Smith M.E."/>
        </authorList>
    </citation>
    <scope>NUCLEOTIDE SEQUENCE</scope>
    <source>
        <strain evidence="16">RSA 861</strain>
    </source>
</reference>
<dbReference type="EMBL" id="JANBPT010000274">
    <property type="protein sequence ID" value="KAJ1924423.1"/>
    <property type="molecule type" value="Genomic_DNA"/>
</dbReference>
<dbReference type="Gene3D" id="3.60.21.10">
    <property type="match status" value="1"/>
</dbReference>
<dbReference type="InterPro" id="IPR006186">
    <property type="entry name" value="Ser/Thr-sp_prot-phosphatase"/>
</dbReference>
<feature type="region of interest" description="Disordered" evidence="14">
    <location>
        <begin position="549"/>
        <end position="630"/>
    </location>
</feature>
<evidence type="ECO:0000256" key="9">
    <source>
        <dbReference type="ARBA" id="ARBA00022912"/>
    </source>
</evidence>
<dbReference type="GO" id="GO:0005516">
    <property type="term" value="F:calmodulin binding"/>
    <property type="evidence" value="ECO:0007669"/>
    <property type="project" value="UniProtKB-KW"/>
</dbReference>
<evidence type="ECO:0000256" key="6">
    <source>
        <dbReference type="ARBA" id="ARBA00022801"/>
    </source>
</evidence>
<comment type="cofactor">
    <cofactor evidence="1">
        <name>Zn(2+)</name>
        <dbReference type="ChEBI" id="CHEBI:29105"/>
    </cofactor>
</comment>
<gene>
    <name evidence="16" type="ORF">IWQ60_005214</name>
</gene>
<sequence>MSSNAPSSSTGDHGHSHHSDTASDTSSRTSHYEDAKSHPHQTPPVSSHSGAPTVTIVCDTDPNAPTVSTTERVCKDVPHPLTFRPTDEQFYDPADRRKPNAAFLREFFIGEGRLTEVQALWIIAKATDIFAQEPTLLEVPAPVTVCGDIHGQYYDLMKLFTVGGPLPENRYLFLGDYVDRGYFSVECVLYLWALKICYPDRIYLLRGNHECRHLTQHFTFKQECTHKYSKALYHACLASFCALPLAALINHKFLCIHGGLSPQLKTLDDIRRLDRFREPPHHGLMCDLLWSDPVEDFGHETNPHQGFIHNSARGCSYFYSFNAVCDFLERNKLLSLIRAHEAQDQGYRMYRKNRATGFPTVITIFSAPNYLDMYNNKAAVLKYENNVMNIRHFQCSPHPYWLPNFVDVFTWSLPFIGEKVSDMLLAILNICTQEELADLQDVPSTSPTTTSTIGGTPEAEDAERQRREVMRRKILAVARMARVFAILRTESESVSELKTLMGTERLPSGSLALGARGLRHAIMNFEDAKRADTENEKLPPVLPMAAEDAAEDRVVNRSQEQLQHQQSSSQPPQRGQMEMGQQEQQEERSADEEEDGEDGRSLPAGPRKDVYKALRRAIRAERSPRVRHSK</sequence>
<accession>A0A9W8AA21</accession>
<keyword evidence="9" id="KW-0904">Protein phosphatase</keyword>
<comment type="catalytic activity">
    <reaction evidence="11">
        <text>O-phospho-L-seryl-[protein] + H2O = L-seryl-[protein] + phosphate</text>
        <dbReference type="Rhea" id="RHEA:20629"/>
        <dbReference type="Rhea" id="RHEA-COMP:9863"/>
        <dbReference type="Rhea" id="RHEA-COMP:11604"/>
        <dbReference type="ChEBI" id="CHEBI:15377"/>
        <dbReference type="ChEBI" id="CHEBI:29999"/>
        <dbReference type="ChEBI" id="CHEBI:43474"/>
        <dbReference type="ChEBI" id="CHEBI:83421"/>
        <dbReference type="EC" id="3.1.3.16"/>
    </reaction>
</comment>
<evidence type="ECO:0000256" key="2">
    <source>
        <dbReference type="ARBA" id="ARBA00001965"/>
    </source>
</evidence>
<protein>
    <recommendedName>
        <fullName evidence="13">Serine/threonine-protein phosphatase</fullName>
        <ecNumber evidence="13">3.1.3.16</ecNumber>
    </recommendedName>
</protein>
<evidence type="ECO:0000256" key="8">
    <source>
        <dbReference type="ARBA" id="ARBA00022860"/>
    </source>
</evidence>
<dbReference type="SMART" id="SM00156">
    <property type="entry name" value="PP2Ac"/>
    <property type="match status" value="1"/>
</dbReference>
<comment type="subunit">
    <text evidence="4">Composed of two components (A and B), the A component is the catalytic subunit and the B component confers calcium sensitivity.</text>
</comment>
<feature type="compositionally biased region" description="Basic and acidic residues" evidence="14">
    <location>
        <begin position="12"/>
        <end position="21"/>
    </location>
</feature>
<evidence type="ECO:0000256" key="3">
    <source>
        <dbReference type="ARBA" id="ARBA00009905"/>
    </source>
</evidence>
<keyword evidence="8" id="KW-0112">Calmodulin-binding</keyword>
<proteinExistence type="inferred from homology"/>
<feature type="compositionally biased region" description="Low complexity" evidence="14">
    <location>
        <begin position="443"/>
        <end position="457"/>
    </location>
</feature>
<feature type="compositionally biased region" description="Basic and acidic residues" evidence="14">
    <location>
        <begin position="606"/>
        <end position="624"/>
    </location>
</feature>
<feature type="compositionally biased region" description="Low complexity" evidence="14">
    <location>
        <begin position="558"/>
        <end position="583"/>
    </location>
</feature>
<evidence type="ECO:0000256" key="12">
    <source>
        <dbReference type="ARBA" id="ARBA00048336"/>
    </source>
</evidence>
<comment type="similarity">
    <text evidence="3">Belongs to the PPP phosphatase family. PP-2B subfamily.</text>
</comment>
<dbReference type="SUPFAM" id="SSF56300">
    <property type="entry name" value="Metallo-dependent phosphatases"/>
    <property type="match status" value="1"/>
</dbReference>
<feature type="compositionally biased region" description="Polar residues" evidence="14">
    <location>
        <begin position="43"/>
        <end position="52"/>
    </location>
</feature>
<evidence type="ECO:0000256" key="14">
    <source>
        <dbReference type="SAM" id="MobiDB-lite"/>
    </source>
</evidence>
<dbReference type="CDD" id="cd07416">
    <property type="entry name" value="MPP_PP2B"/>
    <property type="match status" value="1"/>
</dbReference>
<evidence type="ECO:0000259" key="15">
    <source>
        <dbReference type="PROSITE" id="PS00125"/>
    </source>
</evidence>
<evidence type="ECO:0000256" key="1">
    <source>
        <dbReference type="ARBA" id="ARBA00001947"/>
    </source>
</evidence>
<organism evidence="16 17">
    <name type="scientific">Tieghemiomyces parasiticus</name>
    <dbReference type="NCBI Taxonomy" id="78921"/>
    <lineage>
        <taxon>Eukaryota</taxon>
        <taxon>Fungi</taxon>
        <taxon>Fungi incertae sedis</taxon>
        <taxon>Zoopagomycota</taxon>
        <taxon>Kickxellomycotina</taxon>
        <taxon>Dimargaritomycetes</taxon>
        <taxon>Dimargaritales</taxon>
        <taxon>Dimargaritaceae</taxon>
        <taxon>Tieghemiomyces</taxon>
    </lineage>
</organism>
<comment type="caution">
    <text evidence="16">The sequence shown here is derived from an EMBL/GenBank/DDBJ whole genome shotgun (WGS) entry which is preliminary data.</text>
</comment>
<evidence type="ECO:0000256" key="7">
    <source>
        <dbReference type="ARBA" id="ARBA00022833"/>
    </source>
</evidence>
<evidence type="ECO:0000256" key="11">
    <source>
        <dbReference type="ARBA" id="ARBA00047761"/>
    </source>
</evidence>
<keyword evidence="10" id="KW-0408">Iron</keyword>
<dbReference type="OrthoDB" id="5593063at2759"/>
<dbReference type="GO" id="GO:0033192">
    <property type="term" value="F:calmodulin-dependent protein phosphatase activity"/>
    <property type="evidence" value="ECO:0007669"/>
    <property type="project" value="InterPro"/>
</dbReference>
<evidence type="ECO:0000256" key="4">
    <source>
        <dbReference type="ARBA" id="ARBA00011112"/>
    </source>
</evidence>
<dbReference type="PRINTS" id="PR00114">
    <property type="entry name" value="STPHPHTASE"/>
</dbReference>
<dbReference type="GO" id="GO:0046872">
    <property type="term" value="F:metal ion binding"/>
    <property type="evidence" value="ECO:0007669"/>
    <property type="project" value="UniProtKB-KW"/>
</dbReference>
<keyword evidence="6 13" id="KW-0378">Hydrolase</keyword>
<dbReference type="AlphaFoldDB" id="A0A9W8AA21"/>
<dbReference type="EC" id="3.1.3.16" evidence="13"/>
<dbReference type="InterPro" id="IPR004843">
    <property type="entry name" value="Calcineurin-like_PHP"/>
</dbReference>
<comment type="cofactor">
    <cofactor evidence="2">
        <name>Fe(3+)</name>
        <dbReference type="ChEBI" id="CHEBI:29034"/>
    </cofactor>
</comment>
<feature type="domain" description="Serine/threonine specific protein phosphatases" evidence="15">
    <location>
        <begin position="205"/>
        <end position="210"/>
    </location>
</feature>
<dbReference type="GO" id="GO:0097720">
    <property type="term" value="P:calcineurin-mediated signaling"/>
    <property type="evidence" value="ECO:0007669"/>
    <property type="project" value="InterPro"/>
</dbReference>
<feature type="region of interest" description="Disordered" evidence="14">
    <location>
        <begin position="441"/>
        <end position="466"/>
    </location>
</feature>
<dbReference type="Proteomes" id="UP001150569">
    <property type="component" value="Unassembled WGS sequence"/>
</dbReference>
<dbReference type="PANTHER" id="PTHR45673">
    <property type="entry name" value="SERINE/THREONINE-PROTEIN PHOSPHATASE 2B CATALYTIC SUBUNIT 1-RELATED"/>
    <property type="match status" value="1"/>
</dbReference>
<keyword evidence="17" id="KW-1185">Reference proteome</keyword>
<dbReference type="InterPro" id="IPR041751">
    <property type="entry name" value="MPP_PP2B"/>
</dbReference>
<evidence type="ECO:0000256" key="10">
    <source>
        <dbReference type="ARBA" id="ARBA00023004"/>
    </source>
</evidence>
<keyword evidence="5" id="KW-0479">Metal-binding</keyword>
<dbReference type="PROSITE" id="PS00125">
    <property type="entry name" value="SER_THR_PHOSPHATASE"/>
    <property type="match status" value="1"/>
</dbReference>
<evidence type="ECO:0000256" key="5">
    <source>
        <dbReference type="ARBA" id="ARBA00022723"/>
    </source>
</evidence>
<dbReference type="InterPro" id="IPR043360">
    <property type="entry name" value="PP2B"/>
</dbReference>
<evidence type="ECO:0000256" key="13">
    <source>
        <dbReference type="RuleBase" id="RU004273"/>
    </source>
</evidence>
<keyword evidence="7" id="KW-0862">Zinc</keyword>
<dbReference type="InterPro" id="IPR029052">
    <property type="entry name" value="Metallo-depent_PP-like"/>
</dbReference>